<evidence type="ECO:0000256" key="1">
    <source>
        <dbReference type="SAM" id="SignalP"/>
    </source>
</evidence>
<keyword evidence="1" id="KW-0732">Signal</keyword>
<dbReference type="KEGG" id="lmoi:VV02_04395"/>
<dbReference type="Pfam" id="PF03372">
    <property type="entry name" value="Exo_endo_phos"/>
    <property type="match status" value="1"/>
</dbReference>
<evidence type="ECO:0000259" key="2">
    <source>
        <dbReference type="Pfam" id="PF03372"/>
    </source>
</evidence>
<accession>A0A0K1JF01</accession>
<reference evidence="3 4" key="1">
    <citation type="submission" date="2015-03" db="EMBL/GenBank/DDBJ databases">
        <title>Luteipulveratus halotolerans sp. nov., a novel actinobacterium (Dermacoccaceae) from Sarawak, Malaysia.</title>
        <authorList>
            <person name="Juboi H."/>
            <person name="Basik A."/>
            <person name="Shamsul S.S."/>
            <person name="Arnold P."/>
            <person name="Schmitt E.K."/>
            <person name="Sanglier J.-J."/>
            <person name="Yeo T."/>
        </authorList>
    </citation>
    <scope>NUCLEOTIDE SEQUENCE [LARGE SCALE GENOMIC DNA]</scope>
    <source>
        <strain evidence="3 4">MN07-A0370</strain>
    </source>
</reference>
<dbReference type="RefSeq" id="WP_052590142.1">
    <property type="nucleotide sequence ID" value="NZ_CP011112.1"/>
</dbReference>
<dbReference type="InterPro" id="IPR036691">
    <property type="entry name" value="Endo/exonu/phosph_ase_sf"/>
</dbReference>
<evidence type="ECO:0000313" key="3">
    <source>
        <dbReference type="EMBL" id="AKU15279.1"/>
    </source>
</evidence>
<dbReference type="InterPro" id="IPR005135">
    <property type="entry name" value="Endo/exonuclease/phosphatase"/>
</dbReference>
<feature type="signal peptide" evidence="1">
    <location>
        <begin position="1"/>
        <end position="31"/>
    </location>
</feature>
<dbReference type="EMBL" id="CP011112">
    <property type="protein sequence ID" value="AKU15279.1"/>
    <property type="molecule type" value="Genomic_DNA"/>
</dbReference>
<keyword evidence="4" id="KW-1185">Reference proteome</keyword>
<gene>
    <name evidence="3" type="ORF">VV02_04395</name>
</gene>
<dbReference type="OrthoDB" id="3763091at2"/>
<organism evidence="3 4">
    <name type="scientific">Luteipulveratus mongoliensis</name>
    <dbReference type="NCBI Taxonomy" id="571913"/>
    <lineage>
        <taxon>Bacteria</taxon>
        <taxon>Bacillati</taxon>
        <taxon>Actinomycetota</taxon>
        <taxon>Actinomycetes</taxon>
        <taxon>Micrococcales</taxon>
        <taxon>Dermacoccaceae</taxon>
        <taxon>Luteipulveratus</taxon>
    </lineage>
</organism>
<dbReference type="AlphaFoldDB" id="A0A0K1JF01"/>
<evidence type="ECO:0000313" key="4">
    <source>
        <dbReference type="Proteomes" id="UP000066480"/>
    </source>
</evidence>
<feature type="chain" id="PRO_5005461916" description="Endonuclease/exonuclease/phosphatase domain-containing protein" evidence="1">
    <location>
        <begin position="32"/>
        <end position="288"/>
    </location>
</feature>
<dbReference type="Gene3D" id="3.60.10.10">
    <property type="entry name" value="Endonuclease/exonuclease/phosphatase"/>
    <property type="match status" value="1"/>
</dbReference>
<dbReference type="SUPFAM" id="SSF56219">
    <property type="entry name" value="DNase I-like"/>
    <property type="match status" value="1"/>
</dbReference>
<dbReference type="STRING" id="571913.VV02_04395"/>
<name>A0A0K1JF01_9MICO</name>
<dbReference type="Proteomes" id="UP000066480">
    <property type="component" value="Chromosome"/>
</dbReference>
<dbReference type="GO" id="GO:0003824">
    <property type="term" value="F:catalytic activity"/>
    <property type="evidence" value="ECO:0007669"/>
    <property type="project" value="InterPro"/>
</dbReference>
<protein>
    <recommendedName>
        <fullName evidence="2">Endonuclease/exonuclease/phosphatase domain-containing protein</fullName>
    </recommendedName>
</protein>
<sequence length="288" mass="31019">MHSKNLTRGVLALTACGSMALASTPSLPAQADEAPSGTTHVTRVGSYNVLGSHDTDPGGANAAMPTGRARMTASLQHFEKQLVSVVALQELENPQASAIRADGDWGLFRATPNEAVKTGAGGNAVMWRKKTWSLTKTAELTIPYAGHDLHLPVVTLKNRANGKLVTVVSVQNPADVAGRNSKADRLKIRGLERARLKMLKKAGTRTLVVMGDFNENKPVRCGLTASGIMRDASGYKHRNDGTCPTPGDQGTDWIFGSGHASFTQWQQDSLSKAQRWSDHPMVYAKMRY</sequence>
<proteinExistence type="predicted"/>
<feature type="domain" description="Endonuclease/exonuclease/phosphatase" evidence="2">
    <location>
        <begin position="45"/>
        <end position="279"/>
    </location>
</feature>